<evidence type="ECO:0000313" key="2">
    <source>
        <dbReference type="Proteomes" id="UP000321617"/>
    </source>
</evidence>
<evidence type="ECO:0000313" key="1">
    <source>
        <dbReference type="EMBL" id="TWJ15642.1"/>
    </source>
</evidence>
<dbReference type="OrthoDB" id="5190484at2"/>
<accession>A0A562VCP7</accession>
<comment type="caution">
    <text evidence="1">The sequence shown here is derived from an EMBL/GenBank/DDBJ whole genome shotgun (WGS) entry which is preliminary data.</text>
</comment>
<keyword evidence="2" id="KW-1185">Reference proteome</keyword>
<dbReference type="AlphaFoldDB" id="A0A562VCP7"/>
<sequence>MAEHMKVDVAEVRRYAARLSDAAARLKADRPALLSRLAIGAGERPVIKSRNDIKVTLGAAPYQHSGSRAGELVADRLKSCGDGYRAVEDGLRALGTVMAKMAAALEDDDRLTADELNSLVEDLHCVVLVVNGRTPDAVDWFGMEQT</sequence>
<proteinExistence type="predicted"/>
<name>A0A562VCP7_9ACTN</name>
<organism evidence="1 2">
    <name type="scientific">Stackebrandtia albiflava</name>
    <dbReference type="NCBI Taxonomy" id="406432"/>
    <lineage>
        <taxon>Bacteria</taxon>
        <taxon>Bacillati</taxon>
        <taxon>Actinomycetota</taxon>
        <taxon>Actinomycetes</taxon>
        <taxon>Glycomycetales</taxon>
        <taxon>Glycomycetaceae</taxon>
        <taxon>Stackebrandtia</taxon>
    </lineage>
</organism>
<dbReference type="EMBL" id="VLLL01000005">
    <property type="protein sequence ID" value="TWJ15642.1"/>
    <property type="molecule type" value="Genomic_DNA"/>
</dbReference>
<gene>
    <name evidence="1" type="ORF">LX16_1353</name>
</gene>
<dbReference type="RefSeq" id="WP_147134665.1">
    <property type="nucleotide sequence ID" value="NZ_BAABIJ010000001.1"/>
</dbReference>
<reference evidence="1 2" key="1">
    <citation type="journal article" date="2013" name="Stand. Genomic Sci.">
        <title>Genomic Encyclopedia of Type Strains, Phase I: The one thousand microbial genomes (KMG-I) project.</title>
        <authorList>
            <person name="Kyrpides N.C."/>
            <person name="Woyke T."/>
            <person name="Eisen J.A."/>
            <person name="Garrity G."/>
            <person name="Lilburn T.G."/>
            <person name="Beck B.J."/>
            <person name="Whitman W.B."/>
            <person name="Hugenholtz P."/>
            <person name="Klenk H.P."/>
        </authorList>
    </citation>
    <scope>NUCLEOTIDE SEQUENCE [LARGE SCALE GENOMIC DNA]</scope>
    <source>
        <strain evidence="1 2">DSM 45044</strain>
    </source>
</reference>
<dbReference type="Proteomes" id="UP000321617">
    <property type="component" value="Unassembled WGS sequence"/>
</dbReference>
<protein>
    <submittedName>
        <fullName evidence="1">Uncharacterized protein</fullName>
    </submittedName>
</protein>